<accession>A0A0B6Z1P7</accession>
<organism evidence="1">
    <name type="scientific">Arion vulgaris</name>
    <dbReference type="NCBI Taxonomy" id="1028688"/>
    <lineage>
        <taxon>Eukaryota</taxon>
        <taxon>Metazoa</taxon>
        <taxon>Spiralia</taxon>
        <taxon>Lophotrochozoa</taxon>
        <taxon>Mollusca</taxon>
        <taxon>Gastropoda</taxon>
        <taxon>Heterobranchia</taxon>
        <taxon>Euthyneura</taxon>
        <taxon>Panpulmonata</taxon>
        <taxon>Eupulmonata</taxon>
        <taxon>Stylommatophora</taxon>
        <taxon>Helicina</taxon>
        <taxon>Arionoidea</taxon>
        <taxon>Arionidae</taxon>
        <taxon>Arion</taxon>
    </lineage>
</organism>
<gene>
    <name evidence="1" type="primary">ORF45277</name>
</gene>
<protein>
    <submittedName>
        <fullName evidence="1">Uncharacterized protein</fullName>
    </submittedName>
</protein>
<dbReference type="AlphaFoldDB" id="A0A0B6Z1P7"/>
<dbReference type="EMBL" id="HACG01015614">
    <property type="protein sequence ID" value="CEK62479.1"/>
    <property type="molecule type" value="Transcribed_RNA"/>
</dbReference>
<reference evidence="1" key="1">
    <citation type="submission" date="2014-12" db="EMBL/GenBank/DDBJ databases">
        <title>Insight into the proteome of Arion vulgaris.</title>
        <authorList>
            <person name="Aradska J."/>
            <person name="Bulat T."/>
            <person name="Smidak R."/>
            <person name="Sarate P."/>
            <person name="Gangsoo J."/>
            <person name="Sialana F."/>
            <person name="Bilban M."/>
            <person name="Lubec G."/>
        </authorList>
    </citation>
    <scope>NUCLEOTIDE SEQUENCE</scope>
    <source>
        <tissue evidence="1">Skin</tissue>
    </source>
</reference>
<feature type="non-terminal residue" evidence="1">
    <location>
        <position position="1"/>
    </location>
</feature>
<evidence type="ECO:0000313" key="1">
    <source>
        <dbReference type="EMBL" id="CEK62479.1"/>
    </source>
</evidence>
<name>A0A0B6Z1P7_9EUPU</name>
<proteinExistence type="predicted"/>
<sequence length="52" mass="6107">VSLVLSVWCSQWYYDKKGNRKKLEKYIHGEGRACSLHNVTLNTAHMPERFVL</sequence>